<sequence>MASITISRQLGSLGDEIAQIVARRLGWQVIDRELINQAAFESCSPEMALTSVDELGLLGITPSKKECQPYLQAVERILHQRAAQGSFIILGRAGQVVLRGQPDVLHIRIYAPRSVRVERVAVQQRISSEAALAQIKASDRHRRWYLKRYYNAIVDKPRYYDLEINTARLAPESAAALICSAAENILHLSPAPASRHTS</sequence>
<reference evidence="1 2" key="1">
    <citation type="submission" date="2015-07" db="EMBL/GenBank/DDBJ databases">
        <title>Genome sequence of Ornatilinea apprima DSM 23815.</title>
        <authorList>
            <person name="Hemp J."/>
            <person name="Ward L.M."/>
            <person name="Pace L.A."/>
            <person name="Fischer W.W."/>
        </authorList>
    </citation>
    <scope>NUCLEOTIDE SEQUENCE [LARGE SCALE GENOMIC DNA]</scope>
    <source>
        <strain evidence="1 2">P3M-1</strain>
    </source>
</reference>
<dbReference type="AlphaFoldDB" id="A0A0P6XFB6"/>
<dbReference type="Proteomes" id="UP000050417">
    <property type="component" value="Unassembled WGS sequence"/>
</dbReference>
<proteinExistence type="predicted"/>
<dbReference type="InterPro" id="IPR027417">
    <property type="entry name" value="P-loop_NTPase"/>
</dbReference>
<dbReference type="RefSeq" id="WP_075062416.1">
    <property type="nucleotide sequence ID" value="NZ_LGCL01000019.1"/>
</dbReference>
<dbReference type="Gene3D" id="3.40.50.300">
    <property type="entry name" value="P-loop containing nucleotide triphosphate hydrolases"/>
    <property type="match status" value="1"/>
</dbReference>
<evidence type="ECO:0008006" key="3">
    <source>
        <dbReference type="Google" id="ProtNLM"/>
    </source>
</evidence>
<dbReference type="SUPFAM" id="SSF52540">
    <property type="entry name" value="P-loop containing nucleoside triphosphate hydrolases"/>
    <property type="match status" value="1"/>
</dbReference>
<name>A0A0P6XFB6_9CHLR</name>
<dbReference type="STRING" id="1134406.ADN00_07795"/>
<comment type="caution">
    <text evidence="1">The sequence shown here is derived from an EMBL/GenBank/DDBJ whole genome shotgun (WGS) entry which is preliminary data.</text>
</comment>
<evidence type="ECO:0000313" key="1">
    <source>
        <dbReference type="EMBL" id="KPL78343.1"/>
    </source>
</evidence>
<gene>
    <name evidence="1" type="ORF">ADN00_07795</name>
</gene>
<protein>
    <recommendedName>
        <fullName evidence="3">Cytidylate kinase</fullName>
    </recommendedName>
</protein>
<dbReference type="EMBL" id="LGCL01000019">
    <property type="protein sequence ID" value="KPL78343.1"/>
    <property type="molecule type" value="Genomic_DNA"/>
</dbReference>
<dbReference type="Pfam" id="PF13189">
    <property type="entry name" value="Cytidylate_kin2"/>
    <property type="match status" value="1"/>
</dbReference>
<organism evidence="1 2">
    <name type="scientific">Ornatilinea apprima</name>
    <dbReference type="NCBI Taxonomy" id="1134406"/>
    <lineage>
        <taxon>Bacteria</taxon>
        <taxon>Bacillati</taxon>
        <taxon>Chloroflexota</taxon>
        <taxon>Anaerolineae</taxon>
        <taxon>Anaerolineales</taxon>
        <taxon>Anaerolineaceae</taxon>
        <taxon>Ornatilinea</taxon>
    </lineage>
</organism>
<keyword evidence="2" id="KW-1185">Reference proteome</keyword>
<evidence type="ECO:0000313" key="2">
    <source>
        <dbReference type="Proteomes" id="UP000050417"/>
    </source>
</evidence>
<accession>A0A0P6XFB6</accession>
<dbReference type="OrthoDB" id="163373at2"/>